<dbReference type="HOGENOM" id="CLU_278843_0_0_0"/>
<dbReference type="Gene3D" id="2.60.40.10">
    <property type="entry name" value="Immunoglobulins"/>
    <property type="match status" value="2"/>
</dbReference>
<proteinExistence type="predicted"/>
<feature type="transmembrane region" description="Helical" evidence="2">
    <location>
        <begin position="7"/>
        <end position="27"/>
    </location>
</feature>
<dbReference type="RefSeq" id="WP_012676896.1">
    <property type="nucleotide sequence ID" value="NC_012440.1"/>
</dbReference>
<dbReference type="InterPro" id="IPR013783">
    <property type="entry name" value="Ig-like_fold"/>
</dbReference>
<sequence>MISTANYRFFSVINILLFLSLSFFSYADLKGDEIPVSIKEFNQQKPAVVYLPDKNLWFVLWEDDRNSNKFTCGTGTEACGSDIYGQFIKSDGTLCGNEIQITSFAGNQTSPTVTYNPNNQNILFAWQDSRGTTSGGYIYFNLIDVSTLNVNDCSGYNIPAPSGFSLGYTSIGGESLLSRQKPYIKYDPVNDRYFLVFVESRDENDITAETCFGLTTAAYSVGDNSYIGYAIIDSTLTVLSVDTIRNVGTVSSNRSRLISVSKSTFEEIYTFEFFTETDNPVVGIDTTANEQMIIYEGRRHIAKLTCTCQDQDANGVCNAGDTIDSSLSIEPDPEDGIKHIYGIWYSQIPLGTVQHTFIDYSLTTPSYNPSVAFDPVSKRFLVVWENVPENNNKKIYGQLVSSGVGTYSRNILISYQDADGDGNQDPNVENSKQTDPFVEFDPVNQRFFVAWQDGRNGTTSNENLDIYGQYVDSEGSLRGSNFIINTRPFNQRNPVVSFNTETQEYIALWKDAREANSYTCGTGSQPCGSNIYGQRFTIGQPQLTLLDSDGTVLYPLSIDFGEVGIKNESSEYSISIKNSGDRVLSIDCITESGTSLMPDIYEFKNPPSEITACDGTTFDIIPGSSLNLTLIFHPNTAGSHNMKLQITNNASQQVEILVQGIGVIKGASWELQDESGNSITTLNFNKVFINDKKDIKVRIVNLSTANSITINSYSISDNVNFYILGLTTPLTVNPGEFYEFTVSYIPSEIKAHTATLTLEDSIGNTFTLNMVAEATGVKVLSDIGTVVDFIELSSIPYLDSKPADFTPSKAVSFTVNTGSTTPQTVNITVVLQSIPSNLAVYKINNSGNWIKISNFIVSGNSITYPILDNGDLDLNSQTGIIEDPIVIGSESTTTSTPDNGGGSTTPPETSGSGGGCSLGSDIDYSFFGILLILTIISMRVFNMRKMVVSGVLLASALILNSCGTGPGSDVGNSVFMDTLSIDPSYIQADIVDRKDYNGDNICDEYIISGSNVTVNVTFKSVPINGGIVPSDVTFTKYRVEYYPANTTSPQIAARLYPTACTVQPETETTCSFVVAAQDLKEYFYTNNLRGAYNVKLIIEGSEVLYDKDIKIEVGAYVIFDQFIGDNDDQCTP</sequence>
<dbReference type="STRING" id="123214.PERMA_0562"/>
<name>C0QUI6_PERMH</name>
<feature type="compositionally biased region" description="Polar residues" evidence="1">
    <location>
        <begin position="889"/>
        <end position="898"/>
    </location>
</feature>
<keyword evidence="2" id="KW-1133">Transmembrane helix</keyword>
<evidence type="ECO:0000313" key="3">
    <source>
        <dbReference type="EMBL" id="ACO04659.1"/>
    </source>
</evidence>
<keyword evidence="4" id="KW-1185">Reference proteome</keyword>
<keyword evidence="2" id="KW-0472">Membrane</keyword>
<dbReference type="Proteomes" id="UP000001366">
    <property type="component" value="Chromosome"/>
</dbReference>
<organism evidence="3 4">
    <name type="scientific">Persephonella marina (strain DSM 14350 / EX-H1)</name>
    <dbReference type="NCBI Taxonomy" id="123214"/>
    <lineage>
        <taxon>Bacteria</taxon>
        <taxon>Pseudomonadati</taxon>
        <taxon>Aquificota</taxon>
        <taxon>Aquificia</taxon>
        <taxon>Aquificales</taxon>
        <taxon>Hydrogenothermaceae</taxon>
        <taxon>Persephonella</taxon>
    </lineage>
</organism>
<feature type="region of interest" description="Disordered" evidence="1">
    <location>
        <begin position="889"/>
        <end position="914"/>
    </location>
</feature>
<dbReference type="PaxDb" id="123214-PERMA_0562"/>
<protein>
    <submittedName>
        <fullName evidence="3">Ig family protein</fullName>
    </submittedName>
</protein>
<evidence type="ECO:0000256" key="1">
    <source>
        <dbReference type="SAM" id="MobiDB-lite"/>
    </source>
</evidence>
<dbReference type="NCBIfam" id="NF012200">
    <property type="entry name" value="choice_anch_D"/>
    <property type="match status" value="2"/>
</dbReference>
<reference evidence="3 4" key="1">
    <citation type="journal article" date="2009" name="J. Bacteriol.">
        <title>Complete and draft genome sequences of six members of the Aquificales.</title>
        <authorList>
            <person name="Reysenbach A.L."/>
            <person name="Hamamura N."/>
            <person name="Podar M."/>
            <person name="Griffiths E."/>
            <person name="Ferreira S."/>
            <person name="Hochstein R."/>
            <person name="Heidelberg J."/>
            <person name="Johnson J."/>
            <person name="Mead D."/>
            <person name="Pohorille A."/>
            <person name="Sarmiento M."/>
            <person name="Schweighofer K."/>
            <person name="Seshadri R."/>
            <person name="Voytek M.A."/>
        </authorList>
    </citation>
    <scope>NUCLEOTIDE SEQUENCE [LARGE SCALE GENOMIC DNA]</scope>
    <source>
        <strain evidence="4">DSM 14350 / EX-H1</strain>
    </source>
</reference>
<dbReference type="AlphaFoldDB" id="C0QUI6"/>
<dbReference type="EMBL" id="CP001230">
    <property type="protein sequence ID" value="ACO04659.1"/>
    <property type="molecule type" value="Genomic_DNA"/>
</dbReference>
<accession>C0QUI6</accession>
<dbReference type="KEGG" id="pmx:PERMA_0562"/>
<dbReference type="NCBIfam" id="NF041766">
    <property type="entry name" value="choice_anch_U"/>
    <property type="match status" value="1"/>
</dbReference>
<evidence type="ECO:0000256" key="2">
    <source>
        <dbReference type="SAM" id="Phobius"/>
    </source>
</evidence>
<evidence type="ECO:0000313" key="4">
    <source>
        <dbReference type="Proteomes" id="UP000001366"/>
    </source>
</evidence>
<dbReference type="InterPro" id="IPR053784">
    <property type="entry name" value="Choice_anch_U_dom"/>
</dbReference>
<dbReference type="eggNOG" id="COG0823">
    <property type="taxonomic scope" value="Bacteria"/>
</dbReference>
<gene>
    <name evidence="3" type="ordered locus">PERMA_0562</name>
</gene>
<keyword evidence="2" id="KW-0812">Transmembrane</keyword>